<evidence type="ECO:0000259" key="5">
    <source>
        <dbReference type="PROSITE" id="PS51183"/>
    </source>
</evidence>
<evidence type="ECO:0000313" key="8">
    <source>
        <dbReference type="Proteomes" id="UP001314205"/>
    </source>
</evidence>
<dbReference type="InterPro" id="IPR001606">
    <property type="entry name" value="ARID_dom"/>
</dbReference>
<feature type="compositionally biased region" description="Basic and acidic residues" evidence="3">
    <location>
        <begin position="834"/>
        <end position="847"/>
    </location>
</feature>
<keyword evidence="2" id="KW-0539">Nucleus</keyword>
<dbReference type="Pfam" id="PF01388">
    <property type="entry name" value="ARID"/>
    <property type="match status" value="1"/>
</dbReference>
<dbReference type="SUPFAM" id="SSF51197">
    <property type="entry name" value="Clavaminate synthase-like"/>
    <property type="match status" value="1"/>
</dbReference>
<evidence type="ECO:0000259" key="4">
    <source>
        <dbReference type="PROSITE" id="PS51011"/>
    </source>
</evidence>
<evidence type="ECO:0000256" key="2">
    <source>
        <dbReference type="ARBA" id="ARBA00023242"/>
    </source>
</evidence>
<dbReference type="GO" id="GO:0003677">
    <property type="term" value="F:DNA binding"/>
    <property type="evidence" value="ECO:0007669"/>
    <property type="project" value="InterPro"/>
</dbReference>
<keyword evidence="8" id="KW-1185">Reference proteome</keyword>
<feature type="region of interest" description="Disordered" evidence="3">
    <location>
        <begin position="805"/>
        <end position="824"/>
    </location>
</feature>
<dbReference type="PROSITE" id="PS51184">
    <property type="entry name" value="JMJC"/>
    <property type="match status" value="1"/>
</dbReference>
<evidence type="ECO:0000256" key="1">
    <source>
        <dbReference type="ARBA" id="ARBA00004123"/>
    </source>
</evidence>
<dbReference type="InterPro" id="IPR003347">
    <property type="entry name" value="JmjC_dom"/>
</dbReference>
<feature type="region of interest" description="Disordered" evidence="3">
    <location>
        <begin position="552"/>
        <end position="584"/>
    </location>
</feature>
<proteinExistence type="predicted"/>
<dbReference type="InterPro" id="IPR004198">
    <property type="entry name" value="Znf_C5HC2"/>
</dbReference>
<gene>
    <name evidence="7" type="ORF">PARMNEM_LOCUS9048</name>
</gene>
<dbReference type="EMBL" id="CAVLGL010000082">
    <property type="protein sequence ID" value="CAK1588406.1"/>
    <property type="molecule type" value="Genomic_DNA"/>
</dbReference>
<dbReference type="PROSITE" id="PS51011">
    <property type="entry name" value="ARID"/>
    <property type="match status" value="1"/>
</dbReference>
<accession>A0AAV1L308</accession>
<dbReference type="Pfam" id="PF02928">
    <property type="entry name" value="zf-C5HC2"/>
    <property type="match status" value="1"/>
</dbReference>
<dbReference type="Proteomes" id="UP001314205">
    <property type="component" value="Unassembled WGS sequence"/>
</dbReference>
<dbReference type="SMART" id="SM00501">
    <property type="entry name" value="BRIGHT"/>
    <property type="match status" value="1"/>
</dbReference>
<feature type="region of interest" description="Disordered" evidence="3">
    <location>
        <begin position="831"/>
        <end position="853"/>
    </location>
</feature>
<dbReference type="SUPFAM" id="SSF46774">
    <property type="entry name" value="ARID-like"/>
    <property type="match status" value="1"/>
</dbReference>
<dbReference type="PROSITE" id="PS51183">
    <property type="entry name" value="JMJN"/>
    <property type="match status" value="1"/>
</dbReference>
<dbReference type="PANTHER" id="PTHR10694">
    <property type="entry name" value="LYSINE-SPECIFIC DEMETHYLASE"/>
    <property type="match status" value="1"/>
</dbReference>
<comment type="caution">
    <text evidence="7">The sequence shown here is derived from an EMBL/GenBank/DDBJ whole genome shotgun (WGS) entry which is preliminary data.</text>
</comment>
<dbReference type="GO" id="GO:0000785">
    <property type="term" value="C:chromatin"/>
    <property type="evidence" value="ECO:0007669"/>
    <property type="project" value="TreeGrafter"/>
</dbReference>
<evidence type="ECO:0008006" key="9">
    <source>
        <dbReference type="Google" id="ProtNLM"/>
    </source>
</evidence>
<dbReference type="GO" id="GO:0005634">
    <property type="term" value="C:nucleus"/>
    <property type="evidence" value="ECO:0007669"/>
    <property type="project" value="UniProtKB-SubCell"/>
</dbReference>
<feature type="domain" description="JmjN" evidence="5">
    <location>
        <begin position="862"/>
        <end position="903"/>
    </location>
</feature>
<organism evidence="7 8">
    <name type="scientific">Parnassius mnemosyne</name>
    <name type="common">clouded apollo</name>
    <dbReference type="NCBI Taxonomy" id="213953"/>
    <lineage>
        <taxon>Eukaryota</taxon>
        <taxon>Metazoa</taxon>
        <taxon>Ecdysozoa</taxon>
        <taxon>Arthropoda</taxon>
        <taxon>Hexapoda</taxon>
        <taxon>Insecta</taxon>
        <taxon>Pterygota</taxon>
        <taxon>Neoptera</taxon>
        <taxon>Endopterygota</taxon>
        <taxon>Lepidoptera</taxon>
        <taxon>Glossata</taxon>
        <taxon>Ditrysia</taxon>
        <taxon>Papilionoidea</taxon>
        <taxon>Papilionidae</taxon>
        <taxon>Parnassiinae</taxon>
        <taxon>Parnassini</taxon>
        <taxon>Parnassius</taxon>
        <taxon>Driopa</taxon>
    </lineage>
</organism>
<feature type="compositionally biased region" description="Polar residues" evidence="3">
    <location>
        <begin position="685"/>
        <end position="695"/>
    </location>
</feature>
<feature type="region of interest" description="Disordered" evidence="3">
    <location>
        <begin position="685"/>
        <end position="716"/>
    </location>
</feature>
<feature type="domain" description="ARID" evidence="4">
    <location>
        <begin position="926"/>
        <end position="1017"/>
    </location>
</feature>
<dbReference type="InterPro" id="IPR036431">
    <property type="entry name" value="ARID_dom_sf"/>
</dbReference>
<dbReference type="SMART" id="SM00545">
    <property type="entry name" value="JmjN"/>
    <property type="match status" value="1"/>
</dbReference>
<dbReference type="SMART" id="SM00558">
    <property type="entry name" value="JmjC"/>
    <property type="match status" value="1"/>
</dbReference>
<evidence type="ECO:0000313" key="7">
    <source>
        <dbReference type="EMBL" id="CAK1588406.1"/>
    </source>
</evidence>
<dbReference type="Pfam" id="PF02373">
    <property type="entry name" value="JmjC"/>
    <property type="match status" value="1"/>
</dbReference>
<dbReference type="PANTHER" id="PTHR10694:SF113">
    <property type="entry name" value="PROTEIN JUMONJI"/>
    <property type="match status" value="1"/>
</dbReference>
<dbReference type="GO" id="GO:0010468">
    <property type="term" value="P:regulation of gene expression"/>
    <property type="evidence" value="ECO:0007669"/>
    <property type="project" value="TreeGrafter"/>
</dbReference>
<reference evidence="7 8" key="1">
    <citation type="submission" date="2023-11" db="EMBL/GenBank/DDBJ databases">
        <authorList>
            <person name="Hedman E."/>
            <person name="Englund M."/>
            <person name="Stromberg M."/>
            <person name="Nyberg Akerstrom W."/>
            <person name="Nylinder S."/>
            <person name="Jareborg N."/>
            <person name="Kallberg Y."/>
            <person name="Kronander E."/>
        </authorList>
    </citation>
    <scope>NUCLEOTIDE SEQUENCE [LARGE SCALE GENOMIC DNA]</scope>
</reference>
<sequence length="1467" mass="164750">MTRKVQAQRKFAQGAYIPSKVNNNTNSNVSNLTVERKTDLLSPKETTDHKTNNIFRNNSSAKSLLDIVCFLNVHTHMQPIVLLERLQENPSTSLPGILNQVTPLGKPQDILPNHSVLQISKSSPKKHCMKLRSARITNKRVKRLNVRKTNVAKKKINSKKTRNIISAIKRSDATGSYDFNTEDDKPLTYFTRRYKAGNNKKNIKTTRKRKILRAVRTDNIPAVDPAMRLLENEGPCGVNDVNHDATIIEDNIPAVDPAMRLLENEGPCGVNDVNHDATIIEDNIPAVDPAMRLLENEGPCGVNDVNHDATIIEDAADAMKSEEILPETTPSYEQDNIPAADPVMSPLIKVCDENYAASLWKDEPVAMSIDEVVKSSEVFVGLQRVDSPLPRDDPIMSVDEPDIKNSVLSQDDSTAPSVDGPVTPAVTSFKTQCEELQLPRDDPTTPSVAEPVISAVTSLRSQREESPSSDDDLIALRLDEPLISALTSLRSQREESPPSDANEVSLELPTGQGGNGDIEIVEDSVDWISTEGEQNVDNTGINNALKRKQVANRFKVPQPPKRKQSSRLQTVAGRQRNSNKSEISSTSASQCISSRFNTFSDILNCLPKVLNNRCKACVYCTVVDRALQICKITKLLNIDTSVPLQTEDSYEFSADSHSNSFQGTSYINTRKGRSRQAFRNQSVNTGNMESANMPSQCPPSLPRPQSKDQLPSPRRPLPFKSLYLDYSEKSNNIIEFKLSWQEHKKKFTVSANKIPRSPDIVITKLNSATDSNIFYSILGQMDKLPLNTLVRSLSNAIEQTSHSVINNDDGAIPSTSRGPNPEPVVTVQTSNNFDTRDRGGHQAEKPKAAFPRHNSKAQQVDAPIFYPTEAQFTDPIAYFNEIKPTAAKFGLCKIVAPETFKSQCVLKDEMRFGVTNQYISRFYTRWGPASREMCAMKAYLATQSVVFTRSPLLDGIEVSLPKLYELVQRCGGLKKVIEKKRWSRVAEEMQLTKSPNIEKKLDLIYVKYILPYDTLSNKERLEMMKVVEVYWNKKNKRMLDRALNPLHSQKRILGESESSEEEDVDDLNVTGAFFGFDDCILPGRHMNLATFKKVANKVMKTYFTTPNPTTQEVENAYWKFVLLSKDHVCINTASIDTGVKGYGFTKNHRDIIGKHPWNLKVLSGNAGNALRYLGSVMGVTVPTLHLGMVFSTSCWHRDPHGLPWIEYMHSGPAKIWYGIPDEQSTNFRRAVELLCPTLCQNKSIWLSSDLVMIPPNLLLEHNVSLSRVEQKPGEFILVFPNAYSCSISTGYTVSESVYFATNPWLKTIHQVFQELKESCEPTMFALEHFLLAAARDPRSPLSILPEIYSSLSIIIREELDNRAAIMRFNVPIKYSNKSRHCKPSRKRPARAWNVREQDECEICRATLYLSRVRGLPSKKKNVCLQHGRRLLENSRQSEREASIEMDVFVSEQELDNVLQGVQNRLVG</sequence>
<evidence type="ECO:0000256" key="3">
    <source>
        <dbReference type="SAM" id="MobiDB-lite"/>
    </source>
</evidence>
<feature type="domain" description="JmjC" evidence="6">
    <location>
        <begin position="1144"/>
        <end position="1316"/>
    </location>
</feature>
<protein>
    <recommendedName>
        <fullName evidence="9">Protein Jumonji</fullName>
    </recommendedName>
</protein>
<dbReference type="Gene3D" id="2.60.120.650">
    <property type="entry name" value="Cupin"/>
    <property type="match status" value="1"/>
</dbReference>
<evidence type="ECO:0000259" key="6">
    <source>
        <dbReference type="PROSITE" id="PS51184"/>
    </source>
</evidence>
<dbReference type="SMART" id="SM01014">
    <property type="entry name" value="ARID"/>
    <property type="match status" value="1"/>
</dbReference>
<name>A0AAV1L308_9NEOP</name>
<dbReference type="Gene3D" id="1.10.150.60">
    <property type="entry name" value="ARID DNA-binding domain"/>
    <property type="match status" value="1"/>
</dbReference>
<dbReference type="InterPro" id="IPR003349">
    <property type="entry name" value="JmjN"/>
</dbReference>
<comment type="subcellular location">
    <subcellularLocation>
        <location evidence="1">Nucleus</location>
    </subcellularLocation>
</comment>
<feature type="region of interest" description="Disordered" evidence="3">
    <location>
        <begin position="489"/>
        <end position="517"/>
    </location>
</feature>
<dbReference type="GO" id="GO:0006338">
    <property type="term" value="P:chromatin remodeling"/>
    <property type="evidence" value="ECO:0007669"/>
    <property type="project" value="TreeGrafter"/>
</dbReference>
<dbReference type="Pfam" id="PF02375">
    <property type="entry name" value="JmjN"/>
    <property type="match status" value="1"/>
</dbReference>